<sequence length="921" mass="104075">MPATGPVSAGGDGGRDFETFKTYSDIPLTPDSSFQRLASGQREIAFACSLQKKITPKIRKDLKGVKAIGKYKDMVFFCEENLPVAKRHVLQKDAEFLGIDLQIFDGEAIAELLSDRDTFWIAQSYLQISSELMPASDASPDWYQELVAKWKDKQALPFSYVDFSELKSGIRRSTFHEAARPDLKMWIEKLQVYREKYSSRELRRWASYEIIVASFRGMASFDGLETIVLDYFSDLEDHLGTGDLEDAVTLRTYLIRASSMNLYPITAPRLSEIQERLVTICESGIIDAPGSGRRAELLRLLGILHLLILKEGKADLGTVAGYWNRMLDEAERTKFFPTQKFNEYYEYLLELYENPPELAELAPRLDELIAKRSGSKEAGGNAEARGDKYNNKNDMLGTLKEYQRARKLFYHGGDESALIRIVLKMAGNFHSLGLLYGAKYYALSAAWMSANPSKSALRTYLPNALLFVSEIEYSSGNFVGFIHYAYLSRAAELMHGSVTPSSTIAENISHIYGLLGLLKRKSLEHYENLKLGFSEWPTEIFGDLFAISSGPGFWNEGLIETITSDVSIMLVDRPWGDLAETRDVRWIALGINWRCTFKNCYETTVAAEDFISQLQIALLSISIEKADLILIPINVNLALSMDGSNNSGGIGEIEFNGKEWHLNINLSVKKPKPKSNINRFSEILIQIIGKFSLLNTRDFMSYSTTWLKTFMDIGFSFRSYEEVLSEFTPKGTFVDKIKLSSKAPFEFTGVGSTFYSLPEFSGIAPNYDRNKQLSLISSRYKAAIPNIQYTARNLLTDALATNYFNSLRADGMKDWYLLCIVSGMVQTIKTAEILEFTPEVIEEILKISRQTETPQSALKPEDFDLSHLPAFELAFAPLLISSLELNTDHNLLNDPITLQTVKQRFNLRVDDVDHPEIFAWE</sequence>
<proteinExistence type="predicted"/>
<accession>A0AAW3ECJ7</accession>
<evidence type="ECO:0000313" key="4">
    <source>
        <dbReference type="Proteomes" id="UP000029436"/>
    </source>
</evidence>
<dbReference type="EMBL" id="JQHP01000020">
    <property type="protein sequence ID" value="KFX01373.1"/>
    <property type="molecule type" value="Genomic_DNA"/>
</dbReference>
<protein>
    <submittedName>
        <fullName evidence="1">Uncharacterized protein</fullName>
    </submittedName>
</protein>
<gene>
    <name evidence="1" type="ORF">JV38_22525</name>
    <name evidence="2" type="ORF">KU73_22365</name>
</gene>
<evidence type="ECO:0000313" key="3">
    <source>
        <dbReference type="Proteomes" id="UP000029257"/>
    </source>
</evidence>
<dbReference type="AlphaFoldDB" id="A0AAW3ECJ7"/>
<keyword evidence="4" id="KW-1185">Reference proteome</keyword>
<name>A0AAW3ECJ7_9GAMM</name>
<dbReference type="Proteomes" id="UP000029436">
    <property type="component" value="Unassembled WGS sequence"/>
</dbReference>
<evidence type="ECO:0000313" key="1">
    <source>
        <dbReference type="EMBL" id="KFX01373.1"/>
    </source>
</evidence>
<evidence type="ECO:0000313" key="2">
    <source>
        <dbReference type="EMBL" id="KGA26280.1"/>
    </source>
</evidence>
<dbReference type="EMBL" id="JQOH01000020">
    <property type="protein sequence ID" value="KGA26280.1"/>
    <property type="molecule type" value="Genomic_DNA"/>
</dbReference>
<comment type="caution">
    <text evidence="1">The sequence shown here is derived from an EMBL/GenBank/DDBJ whole genome shotgun (WGS) entry which is preliminary data.</text>
</comment>
<organism evidence="1 3">
    <name type="scientific">Pectobacterium wasabiae</name>
    <dbReference type="NCBI Taxonomy" id="55208"/>
    <lineage>
        <taxon>Bacteria</taxon>
        <taxon>Pseudomonadati</taxon>
        <taxon>Pseudomonadota</taxon>
        <taxon>Gammaproteobacteria</taxon>
        <taxon>Enterobacterales</taxon>
        <taxon>Pectobacteriaceae</taxon>
        <taxon>Pectobacterium</taxon>
    </lineage>
</organism>
<reference evidence="3 4" key="1">
    <citation type="submission" date="2014-08" db="EMBL/GenBank/DDBJ databases">
        <title>Genome sequences of NCPPB Pectobacterium isolates.</title>
        <authorList>
            <person name="Glover R.H."/>
            <person name="Sapp M."/>
            <person name="Elphinstone J."/>
        </authorList>
    </citation>
    <scope>NUCLEOTIDE SEQUENCE [LARGE SCALE GENOMIC DNA]</scope>
    <source>
        <strain evidence="1 3">NCPPB 3701</strain>
        <strain evidence="2 4">NCPPB3702</strain>
    </source>
</reference>
<dbReference type="Proteomes" id="UP000029257">
    <property type="component" value="Unassembled WGS sequence"/>
</dbReference>